<dbReference type="HOGENOM" id="CLU_2717580_0_0_9"/>
<dbReference type="Proteomes" id="UP000013911">
    <property type="component" value="Unassembled WGS sequence"/>
</dbReference>
<gene>
    <name evidence="2" type="ORF">H131_14183</name>
</gene>
<proteinExistence type="predicted"/>
<keyword evidence="1" id="KW-0472">Membrane</keyword>
<evidence type="ECO:0000313" key="2">
    <source>
        <dbReference type="EMBL" id="EON72099.1"/>
    </source>
</evidence>
<sequence>MPIDKLFTQLSIFRHTKKVKFMLVVIASSMISFYFPELGKKMNQVKEAARLLAEEGEMKEISLVAIHNLAEL</sequence>
<dbReference type="AlphaFoldDB" id="R7ZDL5"/>
<keyword evidence="1" id="KW-1133">Transmembrane helix</keyword>
<dbReference type="PATRIC" id="fig|1285586.5.peg.2902"/>
<feature type="transmembrane region" description="Helical" evidence="1">
    <location>
        <begin position="21"/>
        <end position="36"/>
    </location>
</feature>
<evidence type="ECO:0000313" key="3">
    <source>
        <dbReference type="Proteomes" id="UP000013911"/>
    </source>
</evidence>
<accession>R7ZDL5</accession>
<dbReference type="EMBL" id="AQPX01000020">
    <property type="protein sequence ID" value="EON72099.1"/>
    <property type="molecule type" value="Genomic_DNA"/>
</dbReference>
<evidence type="ECO:0000256" key="1">
    <source>
        <dbReference type="SAM" id="Phobius"/>
    </source>
</evidence>
<protein>
    <submittedName>
        <fullName evidence="2">Uncharacterized protein</fullName>
    </submittedName>
</protein>
<comment type="caution">
    <text evidence="2">The sequence shown here is derived from an EMBL/GenBank/DDBJ whole genome shotgun (WGS) entry which is preliminary data.</text>
</comment>
<organism evidence="2 3">
    <name type="scientific">Lysinibacillus sphaericus OT4b.31</name>
    <dbReference type="NCBI Taxonomy" id="1285586"/>
    <lineage>
        <taxon>Bacteria</taxon>
        <taxon>Bacillati</taxon>
        <taxon>Bacillota</taxon>
        <taxon>Bacilli</taxon>
        <taxon>Bacillales</taxon>
        <taxon>Bacillaceae</taxon>
        <taxon>Lysinibacillus</taxon>
    </lineage>
</organism>
<reference evidence="2 3" key="1">
    <citation type="submission" date="2013-04" db="EMBL/GenBank/DDBJ databases">
        <title>Draft genome of the heavy metal tolerant bacterium Lysinibacillus sphaericus strain OT4b.31.</title>
        <authorList>
            <person name="Pena-Montenegro T.D."/>
            <person name="Dussan J."/>
        </authorList>
    </citation>
    <scope>NUCLEOTIDE SEQUENCE [LARGE SCALE GENOMIC DNA]</scope>
    <source>
        <strain evidence="2 3">OT4b.31</strain>
    </source>
</reference>
<name>R7ZDL5_LYSSH</name>
<keyword evidence="1" id="KW-0812">Transmembrane</keyword>